<reference evidence="2 3" key="1">
    <citation type="submission" date="2018-11" db="EMBL/GenBank/DDBJ databases">
        <authorList>
            <consortium name="Pathogen Informatics"/>
        </authorList>
    </citation>
    <scope>NUCLEOTIDE SEQUENCE [LARGE SCALE GENOMIC DNA]</scope>
</reference>
<dbReference type="CDD" id="cd09917">
    <property type="entry name" value="F-box_SF"/>
    <property type="match status" value="1"/>
</dbReference>
<sequence>MPTSCERSARDPLDLNHFPNELLLRIIQFLPPRDVALTAAQVSTRWRSLIKHNLARVPRIPAHCHVYVMDIDLQPEDDRTDGRSPIMQYHFTTFSTSQPGF</sequence>
<feature type="domain" description="F-box" evidence="1">
    <location>
        <begin position="12"/>
        <end position="60"/>
    </location>
</feature>
<dbReference type="InterPro" id="IPR036047">
    <property type="entry name" value="F-box-like_dom_sf"/>
</dbReference>
<proteinExistence type="predicted"/>
<dbReference type="OrthoDB" id="5788425at2759"/>
<evidence type="ECO:0000313" key="3">
    <source>
        <dbReference type="Proteomes" id="UP000270094"/>
    </source>
</evidence>
<dbReference type="Proteomes" id="UP000270094">
    <property type="component" value="Unassembled WGS sequence"/>
</dbReference>
<dbReference type="InterPro" id="IPR001810">
    <property type="entry name" value="F-box_dom"/>
</dbReference>
<dbReference type="EMBL" id="UYYB01095225">
    <property type="protein sequence ID" value="VDM75350.1"/>
    <property type="molecule type" value="Genomic_DNA"/>
</dbReference>
<organism evidence="2 3">
    <name type="scientific">Strongylus vulgaris</name>
    <name type="common">Blood worm</name>
    <dbReference type="NCBI Taxonomy" id="40348"/>
    <lineage>
        <taxon>Eukaryota</taxon>
        <taxon>Metazoa</taxon>
        <taxon>Ecdysozoa</taxon>
        <taxon>Nematoda</taxon>
        <taxon>Chromadorea</taxon>
        <taxon>Rhabditida</taxon>
        <taxon>Rhabditina</taxon>
        <taxon>Rhabditomorpha</taxon>
        <taxon>Strongyloidea</taxon>
        <taxon>Strongylidae</taxon>
        <taxon>Strongylus</taxon>
    </lineage>
</organism>
<dbReference type="SMART" id="SM00256">
    <property type="entry name" value="FBOX"/>
    <property type="match status" value="1"/>
</dbReference>
<evidence type="ECO:0000259" key="1">
    <source>
        <dbReference type="PROSITE" id="PS50181"/>
    </source>
</evidence>
<dbReference type="SUPFAM" id="SSF81383">
    <property type="entry name" value="F-box domain"/>
    <property type="match status" value="1"/>
</dbReference>
<evidence type="ECO:0000313" key="2">
    <source>
        <dbReference type="EMBL" id="VDM75350.1"/>
    </source>
</evidence>
<dbReference type="Pfam" id="PF00646">
    <property type="entry name" value="F-box"/>
    <property type="match status" value="1"/>
</dbReference>
<dbReference type="AlphaFoldDB" id="A0A3P7IQA8"/>
<name>A0A3P7IQA8_STRVU</name>
<keyword evidence="3" id="KW-1185">Reference proteome</keyword>
<gene>
    <name evidence="2" type="ORF">SVUK_LOCUS10348</name>
</gene>
<protein>
    <recommendedName>
        <fullName evidence="1">F-box domain-containing protein</fullName>
    </recommendedName>
</protein>
<dbReference type="Gene3D" id="1.20.1280.50">
    <property type="match status" value="1"/>
</dbReference>
<accession>A0A3P7IQA8</accession>
<dbReference type="PROSITE" id="PS50181">
    <property type="entry name" value="FBOX"/>
    <property type="match status" value="1"/>
</dbReference>